<protein>
    <recommendedName>
        <fullName evidence="4">Alpha/beta hydrolase</fullName>
    </recommendedName>
</protein>
<gene>
    <name evidence="2" type="ORF">CLO192961_LOCUS273209</name>
</gene>
<evidence type="ECO:0000313" key="2">
    <source>
        <dbReference type="EMBL" id="VUC29887.1"/>
    </source>
</evidence>
<dbReference type="PANTHER" id="PTHR35560">
    <property type="entry name" value="BLL0132 PROTEIN"/>
    <property type="match status" value="1"/>
</dbReference>
<feature type="signal peptide" evidence="1">
    <location>
        <begin position="1"/>
        <end position="20"/>
    </location>
</feature>
<dbReference type="Gene3D" id="3.40.50.1820">
    <property type="entry name" value="alpha/beta hydrolase"/>
    <property type="match status" value="1"/>
</dbReference>
<sequence length="409" mass="46074">MKPIHILLNSVFAISTTCLSLGPRQSDGRIQPRKLPSHLTYDISSWENLQDLLTTNVKEEGEAHGRIKPPKGSEFTSIEIGKQKEEVIPVFRTKESNMSSIEHLFIVLHGKRRDGDHYWSTMHKAIHDARENDSVTVKRKTMVIAPQFFSEKYNSGQYTKNQLAWGDINAWQAGLQAVHPKGTNMTSIDVLDGLVHAVSNKSIYPSMTNITIVGHGGGGQLSQRYAAVGKDGPEHIHIRYIHGDPSSCAYFTSDRSKFGKKEGLPGTWCKSYNTWRYGFDDFPGPESSEEYFRRYITRDVVSMVGYQDTSGNGDNSCMAYLQGGRKRRDRNMVWYKYVNMLARTNRSVSQFPGDFGHIPDWSSISNNSINLRLTIIKNAAHDVTEVFKSDGGLSALFSDRDVISGWRPN</sequence>
<dbReference type="Proteomes" id="UP000766486">
    <property type="component" value="Unassembled WGS sequence"/>
</dbReference>
<keyword evidence="1" id="KW-0732">Signal</keyword>
<reference evidence="2 3" key="1">
    <citation type="submission" date="2019-06" db="EMBL/GenBank/DDBJ databases">
        <authorList>
            <person name="Broberg M."/>
        </authorList>
    </citation>
    <scope>NUCLEOTIDE SEQUENCE [LARGE SCALE GENOMIC DNA]</scope>
</reference>
<keyword evidence="3" id="KW-1185">Reference proteome</keyword>
<name>A0ABY6UGX9_BIOOC</name>
<dbReference type="EMBL" id="CABFNS010000812">
    <property type="protein sequence ID" value="VUC29887.1"/>
    <property type="molecule type" value="Genomic_DNA"/>
</dbReference>
<accession>A0ABY6UGX9</accession>
<evidence type="ECO:0008006" key="4">
    <source>
        <dbReference type="Google" id="ProtNLM"/>
    </source>
</evidence>
<dbReference type="InterPro" id="IPR029058">
    <property type="entry name" value="AB_hydrolase_fold"/>
</dbReference>
<evidence type="ECO:0000256" key="1">
    <source>
        <dbReference type="SAM" id="SignalP"/>
    </source>
</evidence>
<organism evidence="2 3">
    <name type="scientific">Bionectria ochroleuca</name>
    <name type="common">Gliocladium roseum</name>
    <dbReference type="NCBI Taxonomy" id="29856"/>
    <lineage>
        <taxon>Eukaryota</taxon>
        <taxon>Fungi</taxon>
        <taxon>Dikarya</taxon>
        <taxon>Ascomycota</taxon>
        <taxon>Pezizomycotina</taxon>
        <taxon>Sordariomycetes</taxon>
        <taxon>Hypocreomycetidae</taxon>
        <taxon>Hypocreales</taxon>
        <taxon>Bionectriaceae</taxon>
        <taxon>Clonostachys</taxon>
    </lineage>
</organism>
<feature type="chain" id="PRO_5046722503" description="Alpha/beta hydrolase" evidence="1">
    <location>
        <begin position="21"/>
        <end position="409"/>
    </location>
</feature>
<proteinExistence type="predicted"/>
<evidence type="ECO:0000313" key="3">
    <source>
        <dbReference type="Proteomes" id="UP000766486"/>
    </source>
</evidence>
<dbReference type="PANTHER" id="PTHR35560:SF3">
    <property type="entry name" value="PEPTIDASE S9 PROLYL OLIGOPEPTIDASE CATALYTIC DOMAIN-CONTAINING PROTEIN"/>
    <property type="match status" value="1"/>
</dbReference>
<comment type="caution">
    <text evidence="2">The sequence shown here is derived from an EMBL/GenBank/DDBJ whole genome shotgun (WGS) entry which is preliminary data.</text>
</comment>